<reference evidence="1" key="1">
    <citation type="submission" date="2020-03" db="EMBL/GenBank/DDBJ databases">
        <title>The deep terrestrial virosphere.</title>
        <authorList>
            <person name="Holmfeldt K."/>
            <person name="Nilsson E."/>
            <person name="Simone D."/>
            <person name="Lopez-Fernandez M."/>
            <person name="Wu X."/>
            <person name="de Brujin I."/>
            <person name="Lundin D."/>
            <person name="Andersson A."/>
            <person name="Bertilsson S."/>
            <person name="Dopson M."/>
        </authorList>
    </citation>
    <scope>NUCLEOTIDE SEQUENCE</scope>
    <source>
        <strain evidence="1">MM415A01764</strain>
    </source>
</reference>
<protein>
    <submittedName>
        <fullName evidence="1">Uncharacterized protein</fullName>
    </submittedName>
</protein>
<dbReference type="AlphaFoldDB" id="A0A6M3JZW2"/>
<dbReference type="EMBL" id="MT142169">
    <property type="protein sequence ID" value="QJA75540.1"/>
    <property type="molecule type" value="Genomic_DNA"/>
</dbReference>
<proteinExistence type="predicted"/>
<organism evidence="1">
    <name type="scientific">viral metagenome</name>
    <dbReference type="NCBI Taxonomy" id="1070528"/>
    <lineage>
        <taxon>unclassified sequences</taxon>
        <taxon>metagenomes</taxon>
        <taxon>organismal metagenomes</taxon>
    </lineage>
</organism>
<name>A0A6M3JZW2_9ZZZZ</name>
<gene>
    <name evidence="1" type="ORF">MM415A01764_0009</name>
</gene>
<accession>A0A6M3JZW2</accession>
<evidence type="ECO:0000313" key="1">
    <source>
        <dbReference type="EMBL" id="QJA75540.1"/>
    </source>
</evidence>
<sequence>MAHIFNPLLDGENFDEIDLGDTGVAESDTTIDRVIIDEKEYPELFGTVFAGNFYWY</sequence>